<sequence>MSDNQDLNNQETGFEDSPNMVPGEIVSGESITEKNSSKSQFGKLMIAVALLLVAGGWGYAKQDEFKAALGMEVENNFPGCTAGGSCCSHATELTESGEPGMCCHEEKVAEHASCCAEMQKNAMVAALLEGVTEEGLNPENSESAPIAAELVVTDEATEIEESATEEVVPVIESEEVVTPVEEVSAETPAAT</sequence>
<organism evidence="3 4">
    <name type="scientific">Rubinisphaera italica</name>
    <dbReference type="NCBI Taxonomy" id="2527969"/>
    <lineage>
        <taxon>Bacteria</taxon>
        <taxon>Pseudomonadati</taxon>
        <taxon>Planctomycetota</taxon>
        <taxon>Planctomycetia</taxon>
        <taxon>Planctomycetales</taxon>
        <taxon>Planctomycetaceae</taxon>
        <taxon>Rubinisphaera</taxon>
    </lineage>
</organism>
<evidence type="ECO:0000256" key="1">
    <source>
        <dbReference type="SAM" id="MobiDB-lite"/>
    </source>
</evidence>
<dbReference type="OrthoDB" id="9950807at2"/>
<protein>
    <submittedName>
        <fullName evidence="3">Uncharacterized protein</fullName>
    </submittedName>
</protein>
<proteinExistence type="predicted"/>
<name>A0A5C5XK26_9PLAN</name>
<keyword evidence="2" id="KW-0472">Membrane</keyword>
<reference evidence="3 4" key="1">
    <citation type="submission" date="2019-02" db="EMBL/GenBank/DDBJ databases">
        <title>Deep-cultivation of Planctomycetes and their phenomic and genomic characterization uncovers novel biology.</title>
        <authorList>
            <person name="Wiegand S."/>
            <person name="Jogler M."/>
            <person name="Boedeker C."/>
            <person name="Pinto D."/>
            <person name="Vollmers J."/>
            <person name="Rivas-Marin E."/>
            <person name="Kohn T."/>
            <person name="Peeters S.H."/>
            <person name="Heuer A."/>
            <person name="Rast P."/>
            <person name="Oberbeckmann S."/>
            <person name="Bunk B."/>
            <person name="Jeske O."/>
            <person name="Meyerdierks A."/>
            <person name="Storesund J.E."/>
            <person name="Kallscheuer N."/>
            <person name="Luecker S."/>
            <person name="Lage O.M."/>
            <person name="Pohl T."/>
            <person name="Merkel B.J."/>
            <person name="Hornburger P."/>
            <person name="Mueller R.-W."/>
            <person name="Bruemmer F."/>
            <person name="Labrenz M."/>
            <person name="Spormann A.M."/>
            <person name="Op Den Camp H."/>
            <person name="Overmann J."/>
            <person name="Amann R."/>
            <person name="Jetten M.S.M."/>
            <person name="Mascher T."/>
            <person name="Medema M.H."/>
            <person name="Devos D.P."/>
            <person name="Kaster A.-K."/>
            <person name="Ovreas L."/>
            <person name="Rohde M."/>
            <person name="Galperin M.Y."/>
            <person name="Jogler C."/>
        </authorList>
    </citation>
    <scope>NUCLEOTIDE SEQUENCE [LARGE SCALE GENOMIC DNA]</scope>
    <source>
        <strain evidence="3 4">Pan54</strain>
    </source>
</reference>
<feature type="region of interest" description="Disordered" evidence="1">
    <location>
        <begin position="1"/>
        <end position="25"/>
    </location>
</feature>
<feature type="compositionally biased region" description="Polar residues" evidence="1">
    <location>
        <begin position="1"/>
        <end position="12"/>
    </location>
</feature>
<feature type="transmembrane region" description="Helical" evidence="2">
    <location>
        <begin position="41"/>
        <end position="60"/>
    </location>
</feature>
<keyword evidence="2" id="KW-0812">Transmembrane</keyword>
<dbReference type="AlphaFoldDB" id="A0A5C5XK26"/>
<gene>
    <name evidence="3" type="ORF">Pan54_34580</name>
</gene>
<evidence type="ECO:0000313" key="3">
    <source>
        <dbReference type="EMBL" id="TWT62713.1"/>
    </source>
</evidence>
<keyword evidence="4" id="KW-1185">Reference proteome</keyword>
<evidence type="ECO:0000313" key="4">
    <source>
        <dbReference type="Proteomes" id="UP000316095"/>
    </source>
</evidence>
<dbReference type="EMBL" id="SJPG01000001">
    <property type="protein sequence ID" value="TWT62713.1"/>
    <property type="molecule type" value="Genomic_DNA"/>
</dbReference>
<comment type="caution">
    <text evidence="3">The sequence shown here is derived from an EMBL/GenBank/DDBJ whole genome shotgun (WGS) entry which is preliminary data.</text>
</comment>
<accession>A0A5C5XK26</accession>
<dbReference type="RefSeq" id="WP_146504542.1">
    <property type="nucleotide sequence ID" value="NZ_SJPG01000001.1"/>
</dbReference>
<evidence type="ECO:0000256" key="2">
    <source>
        <dbReference type="SAM" id="Phobius"/>
    </source>
</evidence>
<dbReference type="Proteomes" id="UP000316095">
    <property type="component" value="Unassembled WGS sequence"/>
</dbReference>
<keyword evidence="2" id="KW-1133">Transmembrane helix</keyword>